<comment type="caution">
    <text evidence="3">The sequence shown here is derived from an EMBL/GenBank/DDBJ whole genome shotgun (WGS) entry which is preliminary data.</text>
</comment>
<protein>
    <submittedName>
        <fullName evidence="3">WecB/TagA/CpsF family glycosyltransferase</fullName>
    </submittedName>
</protein>
<sequence>MPVCEIMGVQIAVTDMEKTVRCLEEHLDAWRGEYICVANVHTTVTAYEDPAYRAVQNGAVLSLPDGGPLSQYSRRKGFAEAARVTGPDLMKRLLRESAEKHYRHYFYGSTPETLALLRQKLEESYPGAVIAGMESPPFRALTPEEDAEAVARINAARPDFVWVGLGAPKQERWMAAHQGRVQALMLGVGAAFDYEAGNIRRAPQWMQRCSLEWLYRLLQDPKRLFKRYFVTNTKFLWWTLRH</sequence>
<evidence type="ECO:0000313" key="3">
    <source>
        <dbReference type="EMBL" id="HIZ42206.1"/>
    </source>
</evidence>
<proteinExistence type="predicted"/>
<dbReference type="NCBIfam" id="TIGR00696">
    <property type="entry name" value="wecG_tagA_cpsF"/>
    <property type="match status" value="1"/>
</dbReference>
<reference evidence="3" key="2">
    <citation type="submission" date="2021-04" db="EMBL/GenBank/DDBJ databases">
        <authorList>
            <person name="Gilroy R."/>
        </authorList>
    </citation>
    <scope>NUCLEOTIDE SEQUENCE</scope>
    <source>
        <strain evidence="3">ChiSxjej1B13-11774</strain>
    </source>
</reference>
<name>A0A9D2ES53_9FIRM</name>
<dbReference type="PANTHER" id="PTHR34136">
    <property type="match status" value="1"/>
</dbReference>
<gene>
    <name evidence="3" type="ORF">H9811_06565</name>
</gene>
<accession>A0A9D2ES53</accession>
<dbReference type="EMBL" id="DXBP01000044">
    <property type="protein sequence ID" value="HIZ42206.1"/>
    <property type="molecule type" value="Genomic_DNA"/>
</dbReference>
<dbReference type="GO" id="GO:0016758">
    <property type="term" value="F:hexosyltransferase activity"/>
    <property type="evidence" value="ECO:0007669"/>
    <property type="project" value="TreeGrafter"/>
</dbReference>
<organism evidence="3 4">
    <name type="scientific">Candidatus Gemmiger excrementigallinarum</name>
    <dbReference type="NCBI Taxonomy" id="2838609"/>
    <lineage>
        <taxon>Bacteria</taxon>
        <taxon>Bacillati</taxon>
        <taxon>Bacillota</taxon>
        <taxon>Clostridia</taxon>
        <taxon>Eubacteriales</taxon>
        <taxon>Gemmiger</taxon>
    </lineage>
</organism>
<dbReference type="Proteomes" id="UP000824048">
    <property type="component" value="Unassembled WGS sequence"/>
</dbReference>
<dbReference type="PANTHER" id="PTHR34136:SF1">
    <property type="entry name" value="UDP-N-ACETYL-D-MANNOSAMINURONIC ACID TRANSFERASE"/>
    <property type="match status" value="1"/>
</dbReference>
<dbReference type="CDD" id="cd06533">
    <property type="entry name" value="Glyco_transf_WecG_TagA"/>
    <property type="match status" value="1"/>
</dbReference>
<dbReference type="InterPro" id="IPR004629">
    <property type="entry name" value="WecG_TagA_CpsF"/>
</dbReference>
<dbReference type="Pfam" id="PF03808">
    <property type="entry name" value="Glyco_tran_WecG"/>
    <property type="match status" value="1"/>
</dbReference>
<keyword evidence="2" id="KW-0808">Transferase</keyword>
<evidence type="ECO:0000313" key="4">
    <source>
        <dbReference type="Proteomes" id="UP000824048"/>
    </source>
</evidence>
<reference evidence="3" key="1">
    <citation type="journal article" date="2021" name="PeerJ">
        <title>Extensive microbial diversity within the chicken gut microbiome revealed by metagenomics and culture.</title>
        <authorList>
            <person name="Gilroy R."/>
            <person name="Ravi A."/>
            <person name="Getino M."/>
            <person name="Pursley I."/>
            <person name="Horton D.L."/>
            <person name="Alikhan N.F."/>
            <person name="Baker D."/>
            <person name="Gharbi K."/>
            <person name="Hall N."/>
            <person name="Watson M."/>
            <person name="Adriaenssens E.M."/>
            <person name="Foster-Nyarko E."/>
            <person name="Jarju S."/>
            <person name="Secka A."/>
            <person name="Antonio M."/>
            <person name="Oren A."/>
            <person name="Chaudhuri R.R."/>
            <person name="La Ragione R."/>
            <person name="Hildebrand F."/>
            <person name="Pallen M.J."/>
        </authorList>
    </citation>
    <scope>NUCLEOTIDE SEQUENCE</scope>
    <source>
        <strain evidence="3">ChiSxjej1B13-11774</strain>
    </source>
</reference>
<evidence type="ECO:0000256" key="1">
    <source>
        <dbReference type="ARBA" id="ARBA00022676"/>
    </source>
</evidence>
<keyword evidence="1" id="KW-0328">Glycosyltransferase</keyword>
<evidence type="ECO:0000256" key="2">
    <source>
        <dbReference type="ARBA" id="ARBA00022679"/>
    </source>
</evidence>
<dbReference type="AlphaFoldDB" id="A0A9D2ES53"/>